<name>A0ACC0P0N4_RHOML</name>
<sequence>MVLCRGVRSTVLRTSEPSDLASDGSDLILALNGSRSLVVEMRSEPSDSQSVGSEVRSRCCAPHCTAITRSPRNRCIL</sequence>
<dbReference type="EMBL" id="CM046391">
    <property type="protein sequence ID" value="KAI8558327.1"/>
    <property type="molecule type" value="Genomic_DNA"/>
</dbReference>
<accession>A0ACC0P0N4</accession>
<reference evidence="1" key="1">
    <citation type="submission" date="2022-02" db="EMBL/GenBank/DDBJ databases">
        <title>Plant Genome Project.</title>
        <authorList>
            <person name="Zhang R.-G."/>
        </authorList>
    </citation>
    <scope>NUCLEOTIDE SEQUENCE</scope>
    <source>
        <strain evidence="1">AT1</strain>
    </source>
</reference>
<evidence type="ECO:0000313" key="1">
    <source>
        <dbReference type="EMBL" id="KAI8558327.1"/>
    </source>
</evidence>
<protein>
    <submittedName>
        <fullName evidence="1">Uncharacterized protein</fullName>
    </submittedName>
</protein>
<gene>
    <name evidence="1" type="ORF">RHMOL_Rhmol04G0082900</name>
</gene>
<keyword evidence="2" id="KW-1185">Reference proteome</keyword>
<evidence type="ECO:0000313" key="2">
    <source>
        <dbReference type="Proteomes" id="UP001062846"/>
    </source>
</evidence>
<comment type="caution">
    <text evidence="1">The sequence shown here is derived from an EMBL/GenBank/DDBJ whole genome shotgun (WGS) entry which is preliminary data.</text>
</comment>
<dbReference type="Proteomes" id="UP001062846">
    <property type="component" value="Chromosome 4"/>
</dbReference>
<organism evidence="1 2">
    <name type="scientific">Rhododendron molle</name>
    <name type="common">Chinese azalea</name>
    <name type="synonym">Azalea mollis</name>
    <dbReference type="NCBI Taxonomy" id="49168"/>
    <lineage>
        <taxon>Eukaryota</taxon>
        <taxon>Viridiplantae</taxon>
        <taxon>Streptophyta</taxon>
        <taxon>Embryophyta</taxon>
        <taxon>Tracheophyta</taxon>
        <taxon>Spermatophyta</taxon>
        <taxon>Magnoliopsida</taxon>
        <taxon>eudicotyledons</taxon>
        <taxon>Gunneridae</taxon>
        <taxon>Pentapetalae</taxon>
        <taxon>asterids</taxon>
        <taxon>Ericales</taxon>
        <taxon>Ericaceae</taxon>
        <taxon>Ericoideae</taxon>
        <taxon>Rhodoreae</taxon>
        <taxon>Rhododendron</taxon>
    </lineage>
</organism>
<proteinExistence type="predicted"/>